<dbReference type="EMBL" id="ACKZ01000020">
    <property type="protein sequence ID" value="EEW36843.1"/>
    <property type="molecule type" value="Genomic_DNA"/>
</dbReference>
<dbReference type="EC" id="3.1.6.-" evidence="5"/>
<dbReference type="Gene3D" id="3.40.720.10">
    <property type="entry name" value="Alkaline Phosphatase, subunit A"/>
    <property type="match status" value="1"/>
</dbReference>
<dbReference type="STRING" id="638301.HMPREF0444_1061"/>
<dbReference type="GO" id="GO:0046872">
    <property type="term" value="F:metal ion binding"/>
    <property type="evidence" value="ECO:0007669"/>
    <property type="project" value="UniProtKB-KW"/>
</dbReference>
<dbReference type="CDD" id="cd16022">
    <property type="entry name" value="sulfatase_like"/>
    <property type="match status" value="1"/>
</dbReference>
<evidence type="ECO:0000256" key="1">
    <source>
        <dbReference type="ARBA" id="ARBA00008779"/>
    </source>
</evidence>
<dbReference type="SUPFAM" id="SSF53649">
    <property type="entry name" value="Alkaline phosphatase-like"/>
    <property type="match status" value="1"/>
</dbReference>
<name>C8NGL6_9LACT</name>
<sequence length="527" mass="61309">MEESKIVIENTNKVIKRAYRRIGSFVIIRVTLFYRWRIKKMVRQDKKPNVILIVVDQMRSDALSINREDDLVVTPTLDMMASMGYNFENAYSPVPSCVPARAALLTGMDQASNGRVGYEDEVPWNYTNTLPQTFKDLGYQTECIGKMHVYPSRKRLGFDHVLLHDGYLHVDRKYNKAYGETFEHSSDYLDWIKKELGSDADIIDDGANCNSWDVRPFDWPEKYHPTNWIVSESIRFLKRRDPSVPFFLKMSFEKPHAPLNPPQYFFDLYMQKLDENLDLHIGNWEKLEEKIPSLYAKRGKIPKDAQKRMIAAYYALITHIDNQLSRFLTAVEEFDLLENTIFWFVSDHGDQLGEHYLFRKGYPYQGSIKIPAFIFDPGNLIAGTKKSVKQLIKIQDVFPSLVELATGNTVQTDGKSVRQLLFGEFAGWRNEFHGEHSLGVDSSQYILTDEWKFIWFPVTNEFQLFHMTEDPNEKWNLIAEEKYTSLIHEFKVKLARYLEGREEGFVQEGKLCPVPLEKIVSTLKGGE</sequence>
<comment type="caution">
    <text evidence="5">The sequence shown here is derived from an EMBL/GenBank/DDBJ whole genome shotgun (WGS) entry which is preliminary data.</text>
</comment>
<dbReference type="GO" id="GO:0005737">
    <property type="term" value="C:cytoplasm"/>
    <property type="evidence" value="ECO:0007669"/>
    <property type="project" value="TreeGrafter"/>
</dbReference>
<dbReference type="Proteomes" id="UP000005926">
    <property type="component" value="Unassembled WGS sequence"/>
</dbReference>
<evidence type="ECO:0000259" key="4">
    <source>
        <dbReference type="Pfam" id="PF00884"/>
    </source>
</evidence>
<keyword evidence="6" id="KW-1185">Reference proteome</keyword>
<dbReference type="Pfam" id="PF00884">
    <property type="entry name" value="Sulfatase"/>
    <property type="match status" value="1"/>
</dbReference>
<gene>
    <name evidence="5" type="ORF">HMPREF0444_1061</name>
</gene>
<dbReference type="eggNOG" id="COG3119">
    <property type="taxonomic scope" value="Bacteria"/>
</dbReference>
<dbReference type="PANTHER" id="PTHR45953">
    <property type="entry name" value="IDURONATE 2-SULFATASE"/>
    <property type="match status" value="1"/>
</dbReference>
<organism evidence="5 6">
    <name type="scientific">Granulicatella adiacens ATCC 49175</name>
    <dbReference type="NCBI Taxonomy" id="638301"/>
    <lineage>
        <taxon>Bacteria</taxon>
        <taxon>Bacillati</taxon>
        <taxon>Bacillota</taxon>
        <taxon>Bacilli</taxon>
        <taxon>Lactobacillales</taxon>
        <taxon>Carnobacteriaceae</taxon>
        <taxon>Granulicatella</taxon>
    </lineage>
</organism>
<accession>C8NGL6</accession>
<dbReference type="PANTHER" id="PTHR45953:SF1">
    <property type="entry name" value="IDURONATE 2-SULFATASE"/>
    <property type="match status" value="1"/>
</dbReference>
<dbReference type="HOGENOM" id="CLU_006332_9_2_9"/>
<keyword evidence="3 5" id="KW-0378">Hydrolase</keyword>
<dbReference type="InterPro" id="IPR000917">
    <property type="entry name" value="Sulfatase_N"/>
</dbReference>
<feature type="domain" description="Sulfatase N-terminal" evidence="4">
    <location>
        <begin position="48"/>
        <end position="405"/>
    </location>
</feature>
<evidence type="ECO:0000313" key="5">
    <source>
        <dbReference type="EMBL" id="EEW36843.1"/>
    </source>
</evidence>
<dbReference type="GO" id="GO:0008484">
    <property type="term" value="F:sulfuric ester hydrolase activity"/>
    <property type="evidence" value="ECO:0007669"/>
    <property type="project" value="TreeGrafter"/>
</dbReference>
<dbReference type="InterPro" id="IPR024607">
    <property type="entry name" value="Sulfatase_CS"/>
</dbReference>
<reference evidence="5 6" key="1">
    <citation type="submission" date="2009-08" db="EMBL/GenBank/DDBJ databases">
        <authorList>
            <person name="Muzny D."/>
            <person name="Qin X."/>
            <person name="Deng J."/>
            <person name="Jiang H."/>
            <person name="Liu Y."/>
            <person name="Qu J."/>
            <person name="Song X.-Z."/>
            <person name="Zhang L."/>
            <person name="Thornton R."/>
            <person name="Coyle M."/>
            <person name="Francisco L."/>
            <person name="Jackson L."/>
            <person name="Javaid M."/>
            <person name="Korchina V."/>
            <person name="Kovar C."/>
            <person name="Mata R."/>
            <person name="Mathew T."/>
            <person name="Ngo R."/>
            <person name="Nguyen L."/>
            <person name="Nguyen N."/>
            <person name="Okwuonu G."/>
            <person name="Ongeri F."/>
            <person name="Pham C."/>
            <person name="Simmons D."/>
            <person name="Wilczek-Boney K."/>
            <person name="Hale W."/>
            <person name="Jakkamsetti A."/>
            <person name="Pham P."/>
            <person name="Ruth R."/>
            <person name="San Lucas F."/>
            <person name="Warren J."/>
            <person name="Zhang J."/>
            <person name="Zhao Z."/>
            <person name="Zhou C."/>
            <person name="Zhu D."/>
            <person name="Lee S."/>
            <person name="Bess C."/>
            <person name="Blankenburg K."/>
            <person name="Forbes L."/>
            <person name="Fu Q."/>
            <person name="Gubbala S."/>
            <person name="Hirani K."/>
            <person name="Jayaseelan J.C."/>
            <person name="Lara F."/>
            <person name="Munidasa M."/>
            <person name="Palculict T."/>
            <person name="Patil S."/>
            <person name="Pu L.-L."/>
            <person name="Saada N."/>
            <person name="Tang L."/>
            <person name="Weissenberger G."/>
            <person name="Zhu Y."/>
            <person name="Hemphill L."/>
            <person name="Shang Y."/>
            <person name="Youmans B."/>
            <person name="Ayvaz T."/>
            <person name="Ross M."/>
            <person name="Santibanez J."/>
            <person name="Aqrawi P."/>
            <person name="Gross S."/>
            <person name="Joshi V."/>
            <person name="Fowler G."/>
            <person name="Nazareth L."/>
            <person name="Reid J."/>
            <person name="Worley K."/>
            <person name="Petrosino J."/>
            <person name="Highlander S."/>
            <person name="Gibbs R."/>
        </authorList>
    </citation>
    <scope>NUCLEOTIDE SEQUENCE [LARGE SCALE GENOMIC DNA]</scope>
    <source>
        <strain evidence="5 6">ATCC 49175</strain>
    </source>
</reference>
<dbReference type="InterPro" id="IPR017850">
    <property type="entry name" value="Alkaline_phosphatase_core_sf"/>
</dbReference>
<dbReference type="PROSITE" id="PS00149">
    <property type="entry name" value="SULFATASE_2"/>
    <property type="match status" value="1"/>
</dbReference>
<protein>
    <submittedName>
        <fullName evidence="5">Arylsulfatase</fullName>
        <ecNumber evidence="5">3.1.6.-</ecNumber>
    </submittedName>
</protein>
<keyword evidence="2" id="KW-0479">Metal-binding</keyword>
<evidence type="ECO:0000256" key="2">
    <source>
        <dbReference type="ARBA" id="ARBA00022723"/>
    </source>
</evidence>
<comment type="similarity">
    <text evidence="1">Belongs to the sulfatase family.</text>
</comment>
<dbReference type="NCBIfam" id="NF010322">
    <property type="entry name" value="PRK13759.1"/>
    <property type="match status" value="1"/>
</dbReference>
<proteinExistence type="inferred from homology"/>
<evidence type="ECO:0000256" key="3">
    <source>
        <dbReference type="ARBA" id="ARBA00022801"/>
    </source>
</evidence>
<dbReference type="AlphaFoldDB" id="C8NGL6"/>
<evidence type="ECO:0000313" key="6">
    <source>
        <dbReference type="Proteomes" id="UP000005926"/>
    </source>
</evidence>